<feature type="transmembrane region" description="Helical" evidence="1">
    <location>
        <begin position="16"/>
        <end position="37"/>
    </location>
</feature>
<sequence>METPVKKSAISKISRGFLLATVTGLVLNILAWALLLWKIPYTEEVVFLHYNIFYGVDLVGNWRQLFLVPGTGLFILVINILCIFYFKKMSREIFGILLVMTLLLEVFLFISAFLLVLLNN</sequence>
<reference evidence="2 3" key="1">
    <citation type="journal article" date="2016" name="Nat. Commun.">
        <title>Thousands of microbial genomes shed light on interconnected biogeochemical processes in an aquifer system.</title>
        <authorList>
            <person name="Anantharaman K."/>
            <person name="Brown C.T."/>
            <person name="Hug L.A."/>
            <person name="Sharon I."/>
            <person name="Castelle C.J."/>
            <person name="Probst A.J."/>
            <person name="Thomas B.C."/>
            <person name="Singh A."/>
            <person name="Wilkins M.J."/>
            <person name="Karaoz U."/>
            <person name="Brodie E.L."/>
            <person name="Williams K.H."/>
            <person name="Hubbard S.S."/>
            <person name="Banfield J.F."/>
        </authorList>
    </citation>
    <scope>NUCLEOTIDE SEQUENCE [LARGE SCALE GENOMIC DNA]</scope>
</reference>
<accession>A0A1G2B9F4</accession>
<name>A0A1G2B9F4_9BACT</name>
<protein>
    <submittedName>
        <fullName evidence="2">Uncharacterized protein</fullName>
    </submittedName>
</protein>
<gene>
    <name evidence="2" type="ORF">A2319_05815</name>
</gene>
<dbReference type="Proteomes" id="UP000176420">
    <property type="component" value="Unassembled WGS sequence"/>
</dbReference>
<feature type="transmembrane region" description="Helical" evidence="1">
    <location>
        <begin position="93"/>
        <end position="118"/>
    </location>
</feature>
<proteinExistence type="predicted"/>
<dbReference type="AlphaFoldDB" id="A0A1G2B9F4"/>
<comment type="caution">
    <text evidence="2">The sequence shown here is derived from an EMBL/GenBank/DDBJ whole genome shotgun (WGS) entry which is preliminary data.</text>
</comment>
<feature type="transmembrane region" description="Helical" evidence="1">
    <location>
        <begin position="66"/>
        <end position="86"/>
    </location>
</feature>
<evidence type="ECO:0000313" key="2">
    <source>
        <dbReference type="EMBL" id="OGY85843.1"/>
    </source>
</evidence>
<evidence type="ECO:0000313" key="3">
    <source>
        <dbReference type="Proteomes" id="UP000176420"/>
    </source>
</evidence>
<keyword evidence="1" id="KW-0472">Membrane</keyword>
<dbReference type="EMBL" id="MHKI01000027">
    <property type="protein sequence ID" value="OGY85843.1"/>
    <property type="molecule type" value="Genomic_DNA"/>
</dbReference>
<keyword evidence="1" id="KW-1133">Transmembrane helix</keyword>
<keyword evidence="1" id="KW-0812">Transmembrane</keyword>
<organism evidence="2 3">
    <name type="scientific">Candidatus Kerfeldbacteria bacterium RIFOXYB2_FULL_38_14</name>
    <dbReference type="NCBI Taxonomy" id="1798547"/>
    <lineage>
        <taxon>Bacteria</taxon>
        <taxon>Candidatus Kerfeldiibacteriota</taxon>
    </lineage>
</organism>
<evidence type="ECO:0000256" key="1">
    <source>
        <dbReference type="SAM" id="Phobius"/>
    </source>
</evidence>